<reference evidence="3" key="1">
    <citation type="submission" date="2019-04" db="EMBL/GenBank/DDBJ databases">
        <title>Friends and foes A comparative genomics studyof 23 Aspergillus species from section Flavi.</title>
        <authorList>
            <consortium name="DOE Joint Genome Institute"/>
            <person name="Kjaerbolling I."/>
            <person name="Vesth T."/>
            <person name="Frisvad J.C."/>
            <person name="Nybo J.L."/>
            <person name="Theobald S."/>
            <person name="Kildgaard S."/>
            <person name="Isbrandt T."/>
            <person name="Kuo A."/>
            <person name="Sato A."/>
            <person name="Lyhne E.K."/>
            <person name="Kogle M.E."/>
            <person name="Wiebenga A."/>
            <person name="Kun R.S."/>
            <person name="Lubbers R.J."/>
            <person name="Makela M.R."/>
            <person name="Barry K."/>
            <person name="Chovatia M."/>
            <person name="Clum A."/>
            <person name="Daum C."/>
            <person name="Haridas S."/>
            <person name="He G."/>
            <person name="LaButti K."/>
            <person name="Lipzen A."/>
            <person name="Mondo S."/>
            <person name="Riley R."/>
            <person name="Salamov A."/>
            <person name="Simmons B.A."/>
            <person name="Magnuson J.K."/>
            <person name="Henrissat B."/>
            <person name="Mortensen U.H."/>
            <person name="Larsen T.O."/>
            <person name="Devries R.P."/>
            <person name="Grigoriev I.V."/>
            <person name="Machida M."/>
            <person name="Baker S.E."/>
            <person name="Andersen M.R."/>
        </authorList>
    </citation>
    <scope>NUCLEOTIDE SEQUENCE [LARGE SCALE GENOMIC DNA]</scope>
    <source>
        <strain evidence="3">CBS 130015</strain>
    </source>
</reference>
<evidence type="ECO:0000313" key="2">
    <source>
        <dbReference type="EMBL" id="KAE8319945.1"/>
    </source>
</evidence>
<gene>
    <name evidence="2" type="ORF">BDV41DRAFT_174768</name>
</gene>
<organism evidence="2 3">
    <name type="scientific">Aspergillus transmontanensis</name>
    <dbReference type="NCBI Taxonomy" id="1034304"/>
    <lineage>
        <taxon>Eukaryota</taxon>
        <taxon>Fungi</taxon>
        <taxon>Dikarya</taxon>
        <taxon>Ascomycota</taxon>
        <taxon>Pezizomycotina</taxon>
        <taxon>Eurotiomycetes</taxon>
        <taxon>Eurotiomycetidae</taxon>
        <taxon>Eurotiales</taxon>
        <taxon>Aspergillaceae</taxon>
        <taxon>Aspergillus</taxon>
        <taxon>Aspergillus subgen. Circumdati</taxon>
    </lineage>
</organism>
<evidence type="ECO:0000256" key="1">
    <source>
        <dbReference type="SAM" id="MobiDB-lite"/>
    </source>
</evidence>
<dbReference type="EMBL" id="ML738293">
    <property type="protein sequence ID" value="KAE8319945.1"/>
    <property type="molecule type" value="Genomic_DNA"/>
</dbReference>
<sequence>MTRPRRHNRTNPLLLQLQLYTPSSTSLLRPVPHLLKPSQTTPKRLSTTHT</sequence>
<accession>A0A5N6WGG6</accession>
<name>A0A5N6WGG6_9EURO</name>
<feature type="compositionally biased region" description="Polar residues" evidence="1">
    <location>
        <begin position="37"/>
        <end position="50"/>
    </location>
</feature>
<feature type="region of interest" description="Disordered" evidence="1">
    <location>
        <begin position="28"/>
        <end position="50"/>
    </location>
</feature>
<dbReference type="Proteomes" id="UP000325433">
    <property type="component" value="Unassembled WGS sequence"/>
</dbReference>
<keyword evidence="3" id="KW-1185">Reference proteome</keyword>
<protein>
    <submittedName>
        <fullName evidence="2">Uncharacterized protein</fullName>
    </submittedName>
</protein>
<proteinExistence type="predicted"/>
<dbReference type="AlphaFoldDB" id="A0A5N6WGG6"/>
<evidence type="ECO:0000313" key="3">
    <source>
        <dbReference type="Proteomes" id="UP000325433"/>
    </source>
</evidence>